<dbReference type="Pfam" id="PF01593">
    <property type="entry name" value="Amino_oxidase"/>
    <property type="match status" value="1"/>
</dbReference>
<dbReference type="InterPro" id="IPR001613">
    <property type="entry name" value="Flavin_amine_oxidase"/>
</dbReference>
<dbReference type="Gene3D" id="3.90.660.10">
    <property type="match status" value="1"/>
</dbReference>
<dbReference type="SUPFAM" id="SSF51905">
    <property type="entry name" value="FAD/NAD(P)-binding domain"/>
    <property type="match status" value="1"/>
</dbReference>
<dbReference type="PRINTS" id="PR00757">
    <property type="entry name" value="AMINEOXDASEF"/>
</dbReference>
<dbReference type="Proteomes" id="UP001370348">
    <property type="component" value="Chromosome"/>
</dbReference>
<sequence length="527" mass="57386">MRTAIWLERRGIQTWEPPAKAADRTKGSQPDFGRRQLLQTFGMAAGAASLGAALPACASGVDEKDDGPEIDAQSSAVATRGPQIVVVGAGLAGLTAAYRLAQRGRRVRVVDANDRIGGRTFTLRDRFPTKVELGGELIDTGHVAIQRLVGELGLHLLDLVGATATLERERYFLRGETYTEERIIELFRPIARQLDADYEAQGPEIASYDSNNEVQRRLDRTSIQEWFDQHGFHGPARSLLEVAYVGEYGREAFEQSYLNLLYLISTEAPPLELFGDSDERFTVKEGNDAIAKGLAARLPEPVRLEHRLLALRGKSDGRVEVVLDAGRRTVQITADQVVVAIPFTQLRKCEISGIEIASAQRLAIDRLNYGTNSKLMLGMSSRPWVAAGTSGSSTTDLDYQQSWDSSRGYATTGAAITSFSGGKHGLSVGEGRVQDQAARFVARLERVFPGAAAAYDGTAVRMVWGTARHFEGSYSCYAPGDWTKISGAEKLRFGNVHVAGEHTSTDFQGYMEGAVESGERAAAEILE</sequence>
<comment type="similarity">
    <text evidence="2">Belongs to the flavin monoamine oxidase family.</text>
</comment>
<dbReference type="PANTHER" id="PTHR43563:SF1">
    <property type="entry name" value="AMINE OXIDASE [FLAVIN-CONTAINING] B"/>
    <property type="match status" value="1"/>
</dbReference>
<dbReference type="PROSITE" id="PS51318">
    <property type="entry name" value="TAT"/>
    <property type="match status" value="1"/>
</dbReference>
<name>A0ABZ2LS99_9BACT</name>
<dbReference type="InterPro" id="IPR036188">
    <property type="entry name" value="FAD/NAD-bd_sf"/>
</dbReference>
<accession>A0ABZ2LS99</accession>
<dbReference type="EMBL" id="CP089984">
    <property type="protein sequence ID" value="WXB12646.1"/>
    <property type="molecule type" value="Genomic_DNA"/>
</dbReference>
<proteinExistence type="inferred from homology"/>
<keyword evidence="3" id="KW-0560">Oxidoreductase</keyword>
<organism evidence="5 6">
    <name type="scientific">Pendulispora albinea</name>
    <dbReference type="NCBI Taxonomy" id="2741071"/>
    <lineage>
        <taxon>Bacteria</taxon>
        <taxon>Pseudomonadati</taxon>
        <taxon>Myxococcota</taxon>
        <taxon>Myxococcia</taxon>
        <taxon>Myxococcales</taxon>
        <taxon>Sorangiineae</taxon>
        <taxon>Pendulisporaceae</taxon>
        <taxon>Pendulispora</taxon>
    </lineage>
</organism>
<evidence type="ECO:0000313" key="6">
    <source>
        <dbReference type="Proteomes" id="UP001370348"/>
    </source>
</evidence>
<keyword evidence="6" id="KW-1185">Reference proteome</keyword>
<evidence type="ECO:0000256" key="3">
    <source>
        <dbReference type="ARBA" id="ARBA00023002"/>
    </source>
</evidence>
<protein>
    <submittedName>
        <fullName evidence="5">FAD-dependent oxidoreductase</fullName>
    </submittedName>
</protein>
<dbReference type="InterPro" id="IPR050703">
    <property type="entry name" value="Flavin_MAO"/>
</dbReference>
<evidence type="ECO:0000256" key="1">
    <source>
        <dbReference type="ARBA" id="ARBA00001974"/>
    </source>
</evidence>
<dbReference type="InterPro" id="IPR002937">
    <property type="entry name" value="Amino_oxidase"/>
</dbReference>
<dbReference type="SUPFAM" id="SSF54373">
    <property type="entry name" value="FAD-linked reductases, C-terminal domain"/>
    <property type="match status" value="1"/>
</dbReference>
<feature type="domain" description="Amine oxidase" evidence="4">
    <location>
        <begin position="91"/>
        <end position="526"/>
    </location>
</feature>
<evidence type="ECO:0000259" key="4">
    <source>
        <dbReference type="Pfam" id="PF01593"/>
    </source>
</evidence>
<dbReference type="PANTHER" id="PTHR43563">
    <property type="entry name" value="AMINE OXIDASE"/>
    <property type="match status" value="1"/>
</dbReference>
<evidence type="ECO:0000256" key="2">
    <source>
        <dbReference type="ARBA" id="ARBA00005995"/>
    </source>
</evidence>
<dbReference type="Gene3D" id="1.10.405.10">
    <property type="entry name" value="Guanine Nucleotide Dissociation Inhibitor, domain 1"/>
    <property type="match status" value="1"/>
</dbReference>
<reference evidence="5 6" key="1">
    <citation type="submission" date="2021-12" db="EMBL/GenBank/DDBJ databases">
        <title>Discovery of the Pendulisporaceae a myxobacterial family with distinct sporulation behavior and unique specialized metabolism.</title>
        <authorList>
            <person name="Garcia R."/>
            <person name="Popoff A."/>
            <person name="Bader C.D."/>
            <person name="Loehr J."/>
            <person name="Walesch S."/>
            <person name="Walt C."/>
            <person name="Boldt J."/>
            <person name="Bunk B."/>
            <person name="Haeckl F.J.F.P.J."/>
            <person name="Gunesch A.P."/>
            <person name="Birkelbach J."/>
            <person name="Nuebel U."/>
            <person name="Pietschmann T."/>
            <person name="Bach T."/>
            <person name="Mueller R."/>
        </authorList>
    </citation>
    <scope>NUCLEOTIDE SEQUENCE [LARGE SCALE GENOMIC DNA]</scope>
    <source>
        <strain evidence="5 6">MSr11954</strain>
    </source>
</reference>
<dbReference type="Gene3D" id="3.50.50.60">
    <property type="entry name" value="FAD/NAD(P)-binding domain"/>
    <property type="match status" value="1"/>
</dbReference>
<comment type="cofactor">
    <cofactor evidence="1">
        <name>FAD</name>
        <dbReference type="ChEBI" id="CHEBI:57692"/>
    </cofactor>
</comment>
<dbReference type="InterPro" id="IPR006311">
    <property type="entry name" value="TAT_signal"/>
</dbReference>
<gene>
    <name evidence="5" type="ORF">LZC94_32950</name>
</gene>
<evidence type="ECO:0000313" key="5">
    <source>
        <dbReference type="EMBL" id="WXB12646.1"/>
    </source>
</evidence>
<dbReference type="RefSeq" id="WP_394822267.1">
    <property type="nucleotide sequence ID" value="NZ_CP089984.1"/>
</dbReference>